<organism evidence="1 2">
    <name type="scientific">Krasilnikovia cinnamomea</name>
    <dbReference type="NCBI Taxonomy" id="349313"/>
    <lineage>
        <taxon>Bacteria</taxon>
        <taxon>Bacillati</taxon>
        <taxon>Actinomycetota</taxon>
        <taxon>Actinomycetes</taxon>
        <taxon>Micromonosporales</taxon>
        <taxon>Micromonosporaceae</taxon>
        <taxon>Krasilnikovia</taxon>
    </lineage>
</organism>
<evidence type="ECO:0000313" key="1">
    <source>
        <dbReference type="EMBL" id="RZU49789.1"/>
    </source>
</evidence>
<accession>A0A4Q7ZI61</accession>
<name>A0A4Q7ZI61_9ACTN</name>
<dbReference type="EMBL" id="SHKY01000001">
    <property type="protein sequence ID" value="RZU49789.1"/>
    <property type="molecule type" value="Genomic_DNA"/>
</dbReference>
<dbReference type="AlphaFoldDB" id="A0A4Q7ZI61"/>
<reference evidence="1 2" key="1">
    <citation type="submission" date="2019-02" db="EMBL/GenBank/DDBJ databases">
        <title>Sequencing the genomes of 1000 actinobacteria strains.</title>
        <authorList>
            <person name="Klenk H.-P."/>
        </authorList>
    </citation>
    <scope>NUCLEOTIDE SEQUENCE [LARGE SCALE GENOMIC DNA]</scope>
    <source>
        <strain evidence="1 2">DSM 45162</strain>
    </source>
</reference>
<evidence type="ECO:0000313" key="2">
    <source>
        <dbReference type="Proteomes" id="UP000292564"/>
    </source>
</evidence>
<protein>
    <submittedName>
        <fullName evidence="1">Uncharacterized protein</fullName>
    </submittedName>
</protein>
<gene>
    <name evidence="1" type="ORF">EV385_1544</name>
</gene>
<comment type="caution">
    <text evidence="1">The sequence shown here is derived from an EMBL/GenBank/DDBJ whole genome shotgun (WGS) entry which is preliminary data.</text>
</comment>
<dbReference type="Proteomes" id="UP000292564">
    <property type="component" value="Unassembled WGS sequence"/>
</dbReference>
<keyword evidence="2" id="KW-1185">Reference proteome</keyword>
<proteinExistence type="predicted"/>
<sequence>MNPGAPGIKRVHRAAWHPKKNARRHGVEARCCDMRL</sequence>